<organism evidence="2">
    <name type="scientific">Salmonella newport</name>
    <dbReference type="NCBI Taxonomy" id="108619"/>
    <lineage>
        <taxon>Bacteria</taxon>
        <taxon>Pseudomonadati</taxon>
        <taxon>Pseudomonadota</taxon>
        <taxon>Gammaproteobacteria</taxon>
        <taxon>Enterobacterales</taxon>
        <taxon>Enterobacteriaceae</taxon>
        <taxon>Salmonella</taxon>
    </lineage>
</organism>
<dbReference type="EMBL" id="AALGZK010000008">
    <property type="protein sequence ID" value="ECZ5438616.1"/>
    <property type="molecule type" value="Genomic_DNA"/>
</dbReference>
<gene>
    <name evidence="2" type="ORF">AHQ57_15925</name>
    <name evidence="1" type="ORF">DQ066_11420</name>
</gene>
<name>A0A3V2Y5G6_SALNE</name>
<comment type="caution">
    <text evidence="2">The sequence shown here is derived from an EMBL/GenBank/DDBJ whole genome shotgun (WGS) entry which is preliminary data.</text>
</comment>
<reference evidence="2" key="2">
    <citation type="submission" date="2018-07" db="EMBL/GenBank/DDBJ databases">
        <authorList>
            <consortium name="GenomeTrakr network: Whole genome sequencing for foodborne pathogen traceback"/>
        </authorList>
    </citation>
    <scope>NUCLEOTIDE SEQUENCE</scope>
    <source>
        <strain evidence="2">FDA00000095</strain>
    </source>
</reference>
<dbReference type="EMBL" id="AAHKGI010000004">
    <property type="protein sequence ID" value="EBX1171955.1"/>
    <property type="molecule type" value="Genomic_DNA"/>
</dbReference>
<reference evidence="1" key="1">
    <citation type="submission" date="2018-06" db="EMBL/GenBank/DDBJ databases">
        <authorList>
            <person name="Ashton P.M."/>
            <person name="Dallman T."/>
            <person name="Nair S."/>
            <person name="De Pinna E."/>
            <person name="Peters T."/>
            <person name="Grant K."/>
        </authorList>
    </citation>
    <scope>NUCLEOTIDE SEQUENCE</scope>
    <source>
        <strain evidence="1">250711</strain>
    </source>
</reference>
<evidence type="ECO:0000313" key="2">
    <source>
        <dbReference type="EMBL" id="ECZ5438616.1"/>
    </source>
</evidence>
<sequence>MDENEICCTGITDTEIELSRKLDEANRRIAELESRTLTVTLPEPFDFYIYNGIQIKVLHYGLTVERLRAAGIRVSGGESSSYPPIPDQCRCHNETGKCNHCQCLADIANGIEPTGMHWLTEQCTEIKGIKN</sequence>
<evidence type="ECO:0000313" key="1">
    <source>
        <dbReference type="EMBL" id="EBX1171955.1"/>
    </source>
</evidence>
<dbReference type="RefSeq" id="WP_057516436.1">
    <property type="nucleotide sequence ID" value="NZ_MYAT01000012.1"/>
</dbReference>
<accession>A0A3V2Y5G6</accession>
<proteinExistence type="predicted"/>
<dbReference type="AlphaFoldDB" id="A0A3V2Y5G6"/>
<protein>
    <submittedName>
        <fullName evidence="2">Uncharacterized protein</fullName>
    </submittedName>
</protein>